<organism evidence="1 2">
    <name type="scientific">Cerasibacillus quisquiliarum</name>
    <dbReference type="NCBI Taxonomy" id="227865"/>
    <lineage>
        <taxon>Bacteria</taxon>
        <taxon>Bacillati</taxon>
        <taxon>Bacillota</taxon>
        <taxon>Bacilli</taxon>
        <taxon>Bacillales</taxon>
        <taxon>Bacillaceae</taxon>
        <taxon>Cerasibacillus</taxon>
    </lineage>
</organism>
<evidence type="ECO:0000313" key="2">
    <source>
        <dbReference type="Proteomes" id="UP000321491"/>
    </source>
</evidence>
<protein>
    <submittedName>
        <fullName evidence="1">Uncharacterized protein</fullName>
    </submittedName>
</protein>
<gene>
    <name evidence="1" type="ORF">CQU01_25030</name>
</gene>
<dbReference type="Pfam" id="PF11167">
    <property type="entry name" value="DUF2953"/>
    <property type="match status" value="1"/>
</dbReference>
<name>A0A511V033_9BACI</name>
<accession>A0A511V033</accession>
<comment type="caution">
    <text evidence="1">The sequence shown here is derived from an EMBL/GenBank/DDBJ whole genome shotgun (WGS) entry which is preliminary data.</text>
</comment>
<dbReference type="AlphaFoldDB" id="A0A511V033"/>
<sequence length="113" mass="13049">MKEDWANNLIFIKKIYPHLLTLQIHSFQWSTRIGTGEAHHTALCTGTLLSMKQIMISFLQRSFKFNVRPAVTVNPDFVQPNLAIELKGTASLKMKTALYVLIQIMRQYRKKKG</sequence>
<evidence type="ECO:0000313" key="1">
    <source>
        <dbReference type="EMBL" id="GEN32265.1"/>
    </source>
</evidence>
<dbReference type="InterPro" id="IPR021338">
    <property type="entry name" value="DUF2953"/>
</dbReference>
<reference evidence="1 2" key="1">
    <citation type="submission" date="2019-07" db="EMBL/GenBank/DDBJ databases">
        <title>Whole genome shotgun sequence of Cerasibacillus quisquiliarum NBRC 102429.</title>
        <authorList>
            <person name="Hosoyama A."/>
            <person name="Uohara A."/>
            <person name="Ohji S."/>
            <person name="Ichikawa N."/>
        </authorList>
    </citation>
    <scope>NUCLEOTIDE SEQUENCE [LARGE SCALE GENOMIC DNA]</scope>
    <source>
        <strain evidence="1 2">NBRC 102429</strain>
    </source>
</reference>
<dbReference type="Proteomes" id="UP000321491">
    <property type="component" value="Unassembled WGS sequence"/>
</dbReference>
<proteinExistence type="predicted"/>
<dbReference type="EMBL" id="BJXW01000036">
    <property type="protein sequence ID" value="GEN32265.1"/>
    <property type="molecule type" value="Genomic_DNA"/>
</dbReference>
<keyword evidence="2" id="KW-1185">Reference proteome</keyword>